<protein>
    <submittedName>
        <fullName evidence="1">Uncharacterized protein</fullName>
    </submittedName>
</protein>
<dbReference type="RefSeq" id="YP_010766576.1">
    <property type="nucleotide sequence ID" value="NC_073680.1"/>
</dbReference>
<proteinExistence type="predicted"/>
<sequence>MEWLFAFFALCAVGAMLEDVHTKWHKRQMAKAKHYKELIYT</sequence>
<accession>A0AAE8XGH0</accession>
<organism evidence="1 2">
    <name type="scientific">Pseudomonas phage M5.1</name>
    <dbReference type="NCBI Taxonomy" id="2873460"/>
    <lineage>
        <taxon>Viruses</taxon>
        <taxon>Duplodnaviria</taxon>
        <taxon>Heunggongvirae</taxon>
        <taxon>Uroviricota</taxon>
        <taxon>Caudoviricetes</taxon>
        <taxon>Vandenendeviridae</taxon>
        <taxon>Gorskivirinae</taxon>
        <taxon>Kremarvirus</taxon>
        <taxon>Kremarvirus M51</taxon>
    </lineage>
</organism>
<keyword evidence="2" id="KW-1185">Reference proteome</keyword>
<dbReference type="GeneID" id="80266255"/>
<evidence type="ECO:0000313" key="1">
    <source>
        <dbReference type="EMBL" id="UAV89625.1"/>
    </source>
</evidence>
<reference evidence="1 2" key="1">
    <citation type="submission" date="2021-08" db="EMBL/GenBank/DDBJ databases">
        <authorList>
            <person name="DeCurzio J.M.K."/>
            <person name="Krukonis G.P."/>
            <person name="Delesalle V.A."/>
        </authorList>
    </citation>
    <scope>NUCLEOTIDE SEQUENCE [LARGE SCALE GENOMIC DNA]</scope>
</reference>
<name>A0AAE8XGH0_9CAUD</name>
<dbReference type="KEGG" id="vg:80266255"/>
<evidence type="ECO:0000313" key="2">
    <source>
        <dbReference type="Proteomes" id="UP000828412"/>
    </source>
</evidence>
<dbReference type="EMBL" id="MZ826350">
    <property type="protein sequence ID" value="UAV89625.1"/>
    <property type="molecule type" value="Genomic_DNA"/>
</dbReference>
<dbReference type="Proteomes" id="UP000828412">
    <property type="component" value="Segment"/>
</dbReference>
<gene>
    <name evidence="1" type="primary">24</name>
    <name evidence="1" type="ORF">M51_24</name>
</gene>